<keyword evidence="10 11" id="KW-0460">Magnesium</keyword>
<feature type="binding site" evidence="11">
    <location>
        <position position="12"/>
    </location>
    <ligand>
        <name>Mg(2+)</name>
        <dbReference type="ChEBI" id="CHEBI:18420"/>
        <label>1</label>
    </ligand>
</feature>
<evidence type="ECO:0000256" key="11">
    <source>
        <dbReference type="HAMAP-Rule" id="MF_00042"/>
    </source>
</evidence>
<dbReference type="GO" id="GO:0000287">
    <property type="term" value="F:magnesium ion binding"/>
    <property type="evidence" value="ECO:0007669"/>
    <property type="project" value="UniProtKB-UniRule"/>
</dbReference>
<sequence length="159" mass="17939">MTGPRRVIIYTDGGCIGNPGPGGWAAILRYGEHIKELSGRFRETTNNRMELRAAIEGLEALTRPCPVVLVTDSNYLRQGITQWVHTWQRNGWRTASKQPVKNQDLWQRLLAAVARHEPAGGVEWQWTKGHAGEAWNERADRLANEAARSVTEDDPVDRE</sequence>
<dbReference type="GO" id="GO:0004523">
    <property type="term" value="F:RNA-DNA hybrid ribonuclease activity"/>
    <property type="evidence" value="ECO:0007669"/>
    <property type="project" value="UniProtKB-UniRule"/>
</dbReference>
<gene>
    <name evidence="11 14" type="primary">rnhA</name>
    <name evidence="14" type="ORF">FKZ61_12750</name>
</gene>
<dbReference type="InterPro" id="IPR002156">
    <property type="entry name" value="RNaseH_domain"/>
</dbReference>
<evidence type="ECO:0000313" key="14">
    <source>
        <dbReference type="EMBL" id="TQE95245.1"/>
    </source>
</evidence>
<evidence type="ECO:0000256" key="9">
    <source>
        <dbReference type="ARBA" id="ARBA00022801"/>
    </source>
</evidence>
<keyword evidence="8 11" id="KW-0255">Endonuclease</keyword>
<feature type="domain" description="RNase H type-1" evidence="13">
    <location>
        <begin position="3"/>
        <end position="148"/>
    </location>
</feature>
<dbReference type="Pfam" id="PF00075">
    <property type="entry name" value="RNase_H"/>
    <property type="match status" value="1"/>
</dbReference>
<comment type="subunit">
    <text evidence="4 11">Monomer.</text>
</comment>
<proteinExistence type="inferred from homology"/>
<comment type="function">
    <text evidence="2 11">Endonuclease that specifically degrades the RNA of RNA-DNA hybrids.</text>
</comment>
<evidence type="ECO:0000256" key="12">
    <source>
        <dbReference type="SAM" id="MobiDB-lite"/>
    </source>
</evidence>
<feature type="region of interest" description="Disordered" evidence="12">
    <location>
        <begin position="140"/>
        <end position="159"/>
    </location>
</feature>
<evidence type="ECO:0000313" key="15">
    <source>
        <dbReference type="Proteomes" id="UP000317371"/>
    </source>
</evidence>
<dbReference type="NCBIfam" id="NF001236">
    <property type="entry name" value="PRK00203.1"/>
    <property type="match status" value="1"/>
</dbReference>
<dbReference type="InParanoid" id="A0A540VEQ5"/>
<comment type="catalytic activity">
    <reaction evidence="1 11">
        <text>Endonucleolytic cleavage to 5'-phosphomonoester.</text>
        <dbReference type="EC" id="3.1.26.4"/>
    </reaction>
</comment>
<dbReference type="Proteomes" id="UP000317371">
    <property type="component" value="Unassembled WGS sequence"/>
</dbReference>
<dbReference type="GO" id="GO:0005737">
    <property type="term" value="C:cytoplasm"/>
    <property type="evidence" value="ECO:0007669"/>
    <property type="project" value="UniProtKB-SubCell"/>
</dbReference>
<evidence type="ECO:0000256" key="1">
    <source>
        <dbReference type="ARBA" id="ARBA00000077"/>
    </source>
</evidence>
<reference evidence="14 15" key="1">
    <citation type="submission" date="2019-06" db="EMBL/GenBank/DDBJ databases">
        <title>Genome sequence of Litorilinea aerophila BAA-2444.</title>
        <authorList>
            <person name="Maclea K.S."/>
            <person name="Maurais E.G."/>
            <person name="Iannazzi L.C."/>
        </authorList>
    </citation>
    <scope>NUCLEOTIDE SEQUENCE [LARGE SCALE GENOMIC DNA]</scope>
    <source>
        <strain evidence="14 15">ATCC BAA-2444</strain>
    </source>
</reference>
<dbReference type="InterPro" id="IPR012337">
    <property type="entry name" value="RNaseH-like_sf"/>
</dbReference>
<accession>A0A540VEQ5</accession>
<feature type="binding site" evidence="11">
    <location>
        <position position="140"/>
    </location>
    <ligand>
        <name>Mg(2+)</name>
        <dbReference type="ChEBI" id="CHEBI:18420"/>
        <label>2</label>
    </ligand>
</feature>
<dbReference type="InterPro" id="IPR036397">
    <property type="entry name" value="RNaseH_sf"/>
</dbReference>
<protein>
    <recommendedName>
        <fullName evidence="5 11">Ribonuclease H</fullName>
        <shortName evidence="11">RNase H</shortName>
        <ecNumber evidence="5 11">3.1.26.4</ecNumber>
    </recommendedName>
</protein>
<comment type="cofactor">
    <cofactor evidence="11">
        <name>Mg(2+)</name>
        <dbReference type="ChEBI" id="CHEBI:18420"/>
    </cofactor>
    <text evidence="11">Binds 1 Mg(2+) ion per subunit. May bind a second metal ion at a regulatory site, or after substrate binding.</text>
</comment>
<dbReference type="InterPro" id="IPR050092">
    <property type="entry name" value="RNase_H"/>
</dbReference>
<keyword evidence="7 11" id="KW-0479">Metal-binding</keyword>
<evidence type="ECO:0000259" key="13">
    <source>
        <dbReference type="PROSITE" id="PS50879"/>
    </source>
</evidence>
<dbReference type="HAMAP" id="MF_00042">
    <property type="entry name" value="RNase_H"/>
    <property type="match status" value="1"/>
</dbReference>
<feature type="binding site" evidence="11">
    <location>
        <position position="12"/>
    </location>
    <ligand>
        <name>Mg(2+)</name>
        <dbReference type="ChEBI" id="CHEBI:18420"/>
        <label>2</label>
    </ligand>
</feature>
<dbReference type="PANTHER" id="PTHR10642:SF26">
    <property type="entry name" value="RIBONUCLEASE H1"/>
    <property type="match status" value="1"/>
</dbReference>
<dbReference type="Gene3D" id="3.30.420.10">
    <property type="entry name" value="Ribonuclease H-like superfamily/Ribonuclease H"/>
    <property type="match status" value="1"/>
</dbReference>
<comment type="caution">
    <text evidence="14">The sequence shown here is derived from an EMBL/GenBank/DDBJ whole genome shotgun (WGS) entry which is preliminary data.</text>
</comment>
<dbReference type="GO" id="GO:0043137">
    <property type="term" value="P:DNA replication, removal of RNA primer"/>
    <property type="evidence" value="ECO:0007669"/>
    <property type="project" value="TreeGrafter"/>
</dbReference>
<evidence type="ECO:0000256" key="4">
    <source>
        <dbReference type="ARBA" id="ARBA00011245"/>
    </source>
</evidence>
<keyword evidence="9 11" id="KW-0378">Hydrolase</keyword>
<evidence type="ECO:0000256" key="6">
    <source>
        <dbReference type="ARBA" id="ARBA00022722"/>
    </source>
</evidence>
<comment type="similarity">
    <text evidence="3 11">Belongs to the RNase H family.</text>
</comment>
<keyword evidence="6 11" id="KW-0540">Nuclease</keyword>
<evidence type="ECO:0000256" key="10">
    <source>
        <dbReference type="ARBA" id="ARBA00022842"/>
    </source>
</evidence>
<evidence type="ECO:0000256" key="8">
    <source>
        <dbReference type="ARBA" id="ARBA00022759"/>
    </source>
</evidence>
<keyword evidence="15" id="KW-1185">Reference proteome</keyword>
<comment type="subcellular location">
    <subcellularLocation>
        <location evidence="11">Cytoplasm</location>
    </subcellularLocation>
</comment>
<feature type="binding site" evidence="11">
    <location>
        <position position="72"/>
    </location>
    <ligand>
        <name>Mg(2+)</name>
        <dbReference type="ChEBI" id="CHEBI:18420"/>
        <label>1</label>
    </ligand>
</feature>
<dbReference type="SUPFAM" id="SSF53098">
    <property type="entry name" value="Ribonuclease H-like"/>
    <property type="match status" value="1"/>
</dbReference>
<dbReference type="AlphaFoldDB" id="A0A540VEQ5"/>
<dbReference type="PANTHER" id="PTHR10642">
    <property type="entry name" value="RIBONUCLEASE H1"/>
    <property type="match status" value="1"/>
</dbReference>
<organism evidence="14 15">
    <name type="scientific">Litorilinea aerophila</name>
    <dbReference type="NCBI Taxonomy" id="1204385"/>
    <lineage>
        <taxon>Bacteria</taxon>
        <taxon>Bacillati</taxon>
        <taxon>Chloroflexota</taxon>
        <taxon>Caldilineae</taxon>
        <taxon>Caldilineales</taxon>
        <taxon>Caldilineaceae</taxon>
        <taxon>Litorilinea</taxon>
    </lineage>
</organism>
<keyword evidence="11" id="KW-0963">Cytoplasm</keyword>
<evidence type="ECO:0000256" key="7">
    <source>
        <dbReference type="ARBA" id="ARBA00022723"/>
    </source>
</evidence>
<dbReference type="PROSITE" id="PS50879">
    <property type="entry name" value="RNASE_H_1"/>
    <property type="match status" value="1"/>
</dbReference>
<evidence type="ECO:0000256" key="2">
    <source>
        <dbReference type="ARBA" id="ARBA00004065"/>
    </source>
</evidence>
<dbReference type="OrthoDB" id="7845843at2"/>
<feature type="binding site" evidence="11">
    <location>
        <position position="50"/>
    </location>
    <ligand>
        <name>Mg(2+)</name>
        <dbReference type="ChEBI" id="CHEBI:18420"/>
        <label>1</label>
    </ligand>
</feature>
<dbReference type="GO" id="GO:0003676">
    <property type="term" value="F:nucleic acid binding"/>
    <property type="evidence" value="ECO:0007669"/>
    <property type="project" value="InterPro"/>
</dbReference>
<evidence type="ECO:0000256" key="5">
    <source>
        <dbReference type="ARBA" id="ARBA00012180"/>
    </source>
</evidence>
<dbReference type="CDD" id="cd09278">
    <property type="entry name" value="RNase_HI_prokaryote_like"/>
    <property type="match status" value="1"/>
</dbReference>
<dbReference type="EMBL" id="VIGC01000015">
    <property type="protein sequence ID" value="TQE95245.1"/>
    <property type="molecule type" value="Genomic_DNA"/>
</dbReference>
<dbReference type="FunFam" id="3.30.420.10:FF:000089">
    <property type="entry name" value="Ribonuclease H"/>
    <property type="match status" value="1"/>
</dbReference>
<name>A0A540VEQ5_9CHLR</name>
<dbReference type="InterPro" id="IPR022892">
    <property type="entry name" value="RNaseHI"/>
</dbReference>
<evidence type="ECO:0000256" key="3">
    <source>
        <dbReference type="ARBA" id="ARBA00005300"/>
    </source>
</evidence>
<dbReference type="EC" id="3.1.26.4" evidence="5 11"/>
<dbReference type="RefSeq" id="WP_141610523.1">
    <property type="nucleotide sequence ID" value="NZ_VIGC02000015.1"/>
</dbReference>